<dbReference type="SUPFAM" id="SSF49373">
    <property type="entry name" value="Invasin/intimin cell-adhesion fragments"/>
    <property type="match status" value="2"/>
</dbReference>
<comment type="similarity">
    <text evidence="1">Belongs to the intimin/invasin family.</text>
</comment>
<dbReference type="AlphaFoldDB" id="A0AAP2AHJ0"/>
<gene>
    <name evidence="3" type="ORF">I7V27_22835</name>
</gene>
<evidence type="ECO:0000313" key="3">
    <source>
        <dbReference type="EMBL" id="MBL5937253.1"/>
    </source>
</evidence>
<dbReference type="Gene3D" id="2.60.40.10">
    <property type="entry name" value="Immunoglobulins"/>
    <property type="match status" value="2"/>
</dbReference>
<dbReference type="InterPro" id="IPR008964">
    <property type="entry name" value="Invasin/intimin_cell_adhesion"/>
</dbReference>
<proteinExistence type="inferred from homology"/>
<reference evidence="3" key="1">
    <citation type="submission" date="2020-12" db="EMBL/GenBank/DDBJ databases">
        <title>Draft genome sequence of Enterobacter spp., Lelliottia spp. and Serratia spp. isolated from drinking water reservoirs and lakes.</title>
        <authorList>
            <person name="Reitter C."/>
            <person name="Neuhaus K."/>
            <person name="Huegler M."/>
        </authorList>
    </citation>
    <scope>NUCLEOTIDE SEQUENCE</scope>
    <source>
        <strain evidence="3">TZW15</strain>
    </source>
</reference>
<feature type="domain" description="Big-1" evidence="2">
    <location>
        <begin position="175"/>
        <end position="268"/>
    </location>
</feature>
<dbReference type="Pfam" id="PF02369">
    <property type="entry name" value="Big_1"/>
    <property type="match status" value="2"/>
</dbReference>
<sequence length="351" mass="34181">KDVNAVAGNLVAVSTAMNGDVSTCPAEGDCSGITNPPSGGVVETGKPSVASVKIIGADLFEGTTLTGSYVYAANGAGIDRSLYQWTRSSAPAGDPSKTIITTGVVPAYVLGSGDVGEVIWLTVKAKDDQSVSGNQVAVSTAMSDGVDCVTGADCNGIINVPGNGGLVISKPSEANSSLEATKGVAQSDGSDAGTVKATFRDAAGAAVANAPVTFTVTGSATLVAKTVNTDASGVAVAQVKDAVDETVTVGATLGGVATTPASVEVSFISALPDAAKSGLEATKDVALSDGTDAGTVTATFLDDAGAAVVNAPVTFTVTGSATLVAKTVNTDASGVAVAQVKDAVDETVTVG</sequence>
<feature type="non-terminal residue" evidence="3">
    <location>
        <position position="1"/>
    </location>
</feature>
<feature type="domain" description="Big-1" evidence="2">
    <location>
        <begin position="276"/>
        <end position="351"/>
    </location>
</feature>
<comment type="caution">
    <text evidence="3">The sequence shown here is derived from an EMBL/GenBank/DDBJ whole genome shotgun (WGS) entry which is preliminary data.</text>
</comment>
<feature type="non-terminal residue" evidence="3">
    <location>
        <position position="351"/>
    </location>
</feature>
<dbReference type="SMART" id="SM00634">
    <property type="entry name" value="BID_1"/>
    <property type="match status" value="2"/>
</dbReference>
<protein>
    <submittedName>
        <fullName evidence="3">Ig-like domain-containing protein</fullName>
    </submittedName>
</protein>
<dbReference type="Proteomes" id="UP000653275">
    <property type="component" value="Unassembled WGS sequence"/>
</dbReference>
<evidence type="ECO:0000259" key="2">
    <source>
        <dbReference type="PROSITE" id="PS51127"/>
    </source>
</evidence>
<evidence type="ECO:0000313" key="4">
    <source>
        <dbReference type="Proteomes" id="UP000653275"/>
    </source>
</evidence>
<accession>A0AAP2AHJ0</accession>
<dbReference type="Gene3D" id="2.60.40.2700">
    <property type="match status" value="1"/>
</dbReference>
<organism evidence="3 4">
    <name type="scientific">Lelliottia amnigena</name>
    <name type="common">Enterobacter amnigenus</name>
    <dbReference type="NCBI Taxonomy" id="61646"/>
    <lineage>
        <taxon>Bacteria</taxon>
        <taxon>Pseudomonadati</taxon>
        <taxon>Pseudomonadota</taxon>
        <taxon>Gammaproteobacteria</taxon>
        <taxon>Enterobacterales</taxon>
        <taxon>Enterobacteriaceae</taxon>
        <taxon>Lelliottia</taxon>
    </lineage>
</organism>
<dbReference type="InterPro" id="IPR013783">
    <property type="entry name" value="Ig-like_fold"/>
</dbReference>
<dbReference type="PROSITE" id="PS51127">
    <property type="entry name" value="BIG1"/>
    <property type="match status" value="2"/>
</dbReference>
<evidence type="ECO:0000256" key="1">
    <source>
        <dbReference type="ARBA" id="ARBA00010116"/>
    </source>
</evidence>
<name>A0AAP2AHJ0_LELAM</name>
<dbReference type="InterPro" id="IPR003344">
    <property type="entry name" value="Big_1_dom"/>
</dbReference>
<dbReference type="EMBL" id="JAENMS010000036">
    <property type="protein sequence ID" value="MBL5937253.1"/>
    <property type="molecule type" value="Genomic_DNA"/>
</dbReference>
<dbReference type="RefSeq" id="WP_202666629.1">
    <property type="nucleotide sequence ID" value="NZ_JAENMR010000035.1"/>
</dbReference>